<keyword evidence="3" id="KW-1185">Reference proteome</keyword>
<reference evidence="2 3" key="1">
    <citation type="submission" date="2024-11" db="EMBL/GenBank/DDBJ databases">
        <title>A near-complete genome assembly of Cinchona calisaya.</title>
        <authorList>
            <person name="Lian D.C."/>
            <person name="Zhao X.W."/>
            <person name="Wei L."/>
        </authorList>
    </citation>
    <scope>NUCLEOTIDE SEQUENCE [LARGE SCALE GENOMIC DNA]</scope>
    <source>
        <tissue evidence="2">Nenye</tissue>
    </source>
</reference>
<dbReference type="PANTHER" id="PTHR35461">
    <property type="entry name" value="BNAANNG14610D PROTEIN"/>
    <property type="match status" value="1"/>
</dbReference>
<gene>
    <name evidence="2" type="ORF">ACH5RR_004216</name>
</gene>
<protein>
    <submittedName>
        <fullName evidence="2">Uncharacterized protein</fullName>
    </submittedName>
</protein>
<feature type="compositionally biased region" description="Basic and acidic residues" evidence="1">
    <location>
        <begin position="61"/>
        <end position="86"/>
    </location>
</feature>
<comment type="caution">
    <text evidence="2">The sequence shown here is derived from an EMBL/GenBank/DDBJ whole genome shotgun (WGS) entry which is preliminary data.</text>
</comment>
<organism evidence="2 3">
    <name type="scientific">Cinchona calisaya</name>
    <dbReference type="NCBI Taxonomy" id="153742"/>
    <lineage>
        <taxon>Eukaryota</taxon>
        <taxon>Viridiplantae</taxon>
        <taxon>Streptophyta</taxon>
        <taxon>Embryophyta</taxon>
        <taxon>Tracheophyta</taxon>
        <taxon>Spermatophyta</taxon>
        <taxon>Magnoliopsida</taxon>
        <taxon>eudicotyledons</taxon>
        <taxon>Gunneridae</taxon>
        <taxon>Pentapetalae</taxon>
        <taxon>asterids</taxon>
        <taxon>lamiids</taxon>
        <taxon>Gentianales</taxon>
        <taxon>Rubiaceae</taxon>
        <taxon>Cinchonoideae</taxon>
        <taxon>Cinchoneae</taxon>
        <taxon>Cinchona</taxon>
    </lineage>
</organism>
<sequence>MLLRTISNTKKFFQKTVENFKSFLSGGYERLPKNSPCSSFPCGGSNIHHQLNYTRSYRELDSTHHDQQTIKGREKKKESSRNESRIRNNLTINYTNNVGSGPEKRNYQQVDRKVENDEKKKRIIYEGKKRQVLKVERSFLVMKKLKELEMIDKSNMEHVLDIEEVLHYYSRLTCPAYVDLVDRFFMDMYAELLNNGQAAASSHINNSSRSMLKRVGLFS</sequence>
<name>A0ABD3AX07_9GENT</name>
<dbReference type="AlphaFoldDB" id="A0ABD3AX07"/>
<proteinExistence type="predicted"/>
<accession>A0ABD3AX07</accession>
<feature type="compositionally biased region" description="Polar residues" evidence="1">
    <location>
        <begin position="87"/>
        <end position="99"/>
    </location>
</feature>
<feature type="region of interest" description="Disordered" evidence="1">
    <location>
        <begin position="61"/>
        <end position="113"/>
    </location>
</feature>
<feature type="compositionally biased region" description="Basic and acidic residues" evidence="1">
    <location>
        <begin position="102"/>
        <end position="113"/>
    </location>
</feature>
<evidence type="ECO:0000313" key="2">
    <source>
        <dbReference type="EMBL" id="KAL3535755.1"/>
    </source>
</evidence>
<dbReference type="Proteomes" id="UP001630127">
    <property type="component" value="Unassembled WGS sequence"/>
</dbReference>
<dbReference type="PANTHER" id="PTHR35461:SF3">
    <property type="entry name" value="OVATE DOMAIN-CONTAINING PROTEIN"/>
    <property type="match status" value="1"/>
</dbReference>
<dbReference type="EMBL" id="JBJUIK010000002">
    <property type="protein sequence ID" value="KAL3535755.1"/>
    <property type="molecule type" value="Genomic_DNA"/>
</dbReference>
<evidence type="ECO:0000256" key="1">
    <source>
        <dbReference type="SAM" id="MobiDB-lite"/>
    </source>
</evidence>
<evidence type="ECO:0000313" key="3">
    <source>
        <dbReference type="Proteomes" id="UP001630127"/>
    </source>
</evidence>